<reference evidence="12 13" key="1">
    <citation type="submission" date="2018-07" db="EMBL/GenBank/DDBJ databases">
        <title>Desertimonas flava gen. nov. sp. nov.</title>
        <authorList>
            <person name="Liu S."/>
        </authorList>
    </citation>
    <scope>NUCLEOTIDE SEQUENCE [LARGE SCALE GENOMIC DNA]</scope>
    <source>
        <strain evidence="12 13">16Sb5-5</strain>
    </source>
</reference>
<keyword evidence="7" id="KW-0732">Signal</keyword>
<dbReference type="EC" id="3.2.1.4" evidence="7"/>
<keyword evidence="5 6" id="KW-0624">Polysaccharide degradation</keyword>
<evidence type="ECO:0000256" key="3">
    <source>
        <dbReference type="ARBA" id="ARBA00023277"/>
    </source>
</evidence>
<protein>
    <recommendedName>
        <fullName evidence="7">Endoglucanase</fullName>
        <ecNumber evidence="7">3.2.1.4</ecNumber>
    </recommendedName>
</protein>
<feature type="active site" evidence="6">
    <location>
        <position position="690"/>
    </location>
</feature>
<evidence type="ECO:0000256" key="6">
    <source>
        <dbReference type="PROSITE-ProRule" id="PRU10059"/>
    </source>
</evidence>
<dbReference type="EMBL" id="QOUI01000006">
    <property type="protein sequence ID" value="RCK69495.1"/>
    <property type="molecule type" value="Genomic_DNA"/>
</dbReference>
<comment type="catalytic activity">
    <reaction evidence="7">
        <text>Endohydrolysis of (1-&gt;4)-beta-D-glucosidic linkages in cellulose, lichenin and cereal beta-D-glucans.</text>
        <dbReference type="EC" id="3.2.1.4"/>
    </reaction>
</comment>
<evidence type="ECO:0000259" key="10">
    <source>
        <dbReference type="Pfam" id="PF02018"/>
    </source>
</evidence>
<dbReference type="Gene3D" id="2.60.40.10">
    <property type="entry name" value="Immunoglobulins"/>
    <property type="match status" value="1"/>
</dbReference>
<sequence length="775" mass="83042">MTHRARRSWPALLCSTAVVLATGLAAPPPAAAEEPVEQIRNGGFDDGLAGWNAYPNPSVVDGRGCVDVPAGSGPYSAALQQPVPLLAGETYRLEASVLSVPATQGNVRVVVQAGPDLNYREFLPTKKVPLTPEPQTHAWTFTPDTDYAEAQVTFQQDITNVEAYRLCVDDVSLTGGAAPEPYEPDTGPAVRVNQVGYLPEGPKRATVVSAEDRPQRWELRQDGVVVRRGTTVPAGLDPSAGVEVHTVDFSAVRRTGDGFTLRVGEEESHPFSIRADLWDPLRVDAKTFFYTNRSGIEISDAIAPGYGRAAGHVGVAPNQGDTAVPCQDPGDPSQLLYDEPWTCEGTRDVTGGWYDAGDHGKYMVPAGISVGTMLMEHERTLTADVVDEDALGDGALRVPETGNGVPDILDEARWKLEWMLRMQVPQGQQYAGMTNHKVADVDWTGLPLDPAADPQRRVLYRPSTTGTLNLAAVAAQGSRLWAPYDEAFAEELLEAARTAYAAAQAHPDLLVPPPDAAVDPNPGSGPYDDADPSDEFYWAAAQLYLTTGERGYETDLTASPHHRRDSFTADGASWGEVASLGKLSLATVPNELRSRRTLQASVLRGADRYLAIQDGEPFGHPYAPTGGNYAWGSNGQVLNILMVLGYAYDLRGDQRYADGFLEGMDYLFGRNALNQSYVTGYGEVASKNMHSRMYANQLDPSSPNPPPGTVAGGANATTSTSGDPVTSALFPGGCAPQTCYVDDIGSYSTNELTINWQAPMGWVASFAADLGDGRP</sequence>
<dbReference type="GO" id="GO:0030245">
    <property type="term" value="P:cellulose catabolic process"/>
    <property type="evidence" value="ECO:0007669"/>
    <property type="project" value="UniProtKB-KW"/>
</dbReference>
<dbReference type="SUPFAM" id="SSF81296">
    <property type="entry name" value="E set domains"/>
    <property type="match status" value="1"/>
</dbReference>
<feature type="chain" id="PRO_5018377600" description="Endoglucanase" evidence="7">
    <location>
        <begin position="33"/>
        <end position="775"/>
    </location>
</feature>
<evidence type="ECO:0000256" key="7">
    <source>
        <dbReference type="RuleBase" id="RU361166"/>
    </source>
</evidence>
<dbReference type="SUPFAM" id="SSF49785">
    <property type="entry name" value="Galactose-binding domain-like"/>
    <property type="match status" value="1"/>
</dbReference>
<organism evidence="12 13">
    <name type="scientific">Desertihabitans brevis</name>
    <dbReference type="NCBI Taxonomy" id="2268447"/>
    <lineage>
        <taxon>Bacteria</taxon>
        <taxon>Bacillati</taxon>
        <taxon>Actinomycetota</taxon>
        <taxon>Actinomycetes</taxon>
        <taxon>Propionibacteriales</taxon>
        <taxon>Propionibacteriaceae</taxon>
        <taxon>Desertihabitans</taxon>
    </lineage>
</organism>
<keyword evidence="4 6" id="KW-0326">Glycosidase</keyword>
<keyword evidence="3 6" id="KW-0119">Carbohydrate metabolism</keyword>
<dbReference type="GO" id="GO:0008810">
    <property type="term" value="F:cellulase activity"/>
    <property type="evidence" value="ECO:0007669"/>
    <property type="project" value="UniProtKB-EC"/>
</dbReference>
<evidence type="ECO:0000259" key="9">
    <source>
        <dbReference type="Pfam" id="PF00759"/>
    </source>
</evidence>
<dbReference type="PANTHER" id="PTHR22298">
    <property type="entry name" value="ENDO-1,4-BETA-GLUCANASE"/>
    <property type="match status" value="1"/>
</dbReference>
<dbReference type="CDD" id="cd02850">
    <property type="entry name" value="E_set_Cellulase_N"/>
    <property type="match status" value="1"/>
</dbReference>
<gene>
    <name evidence="12" type="ORF">DT076_11535</name>
</gene>
<comment type="similarity">
    <text evidence="1 6 7">Belongs to the glycosyl hydrolase 9 (cellulase E) family.</text>
</comment>
<evidence type="ECO:0000256" key="4">
    <source>
        <dbReference type="ARBA" id="ARBA00023295"/>
    </source>
</evidence>
<evidence type="ECO:0000259" key="11">
    <source>
        <dbReference type="Pfam" id="PF02927"/>
    </source>
</evidence>
<comment type="caution">
    <text evidence="12">The sequence shown here is derived from an EMBL/GenBank/DDBJ whole genome shotgun (WGS) entry which is preliminary data.</text>
</comment>
<dbReference type="InterPro" id="IPR012341">
    <property type="entry name" value="6hp_glycosidase-like_sf"/>
</dbReference>
<dbReference type="InterPro" id="IPR013783">
    <property type="entry name" value="Ig-like_fold"/>
</dbReference>
<dbReference type="Gene3D" id="2.60.120.260">
    <property type="entry name" value="Galactose-binding domain-like"/>
    <property type="match status" value="1"/>
</dbReference>
<evidence type="ECO:0000256" key="1">
    <source>
        <dbReference type="ARBA" id="ARBA00007072"/>
    </source>
</evidence>
<feature type="region of interest" description="Disordered" evidence="8">
    <location>
        <begin position="695"/>
        <end position="723"/>
    </location>
</feature>
<evidence type="ECO:0000256" key="2">
    <source>
        <dbReference type="ARBA" id="ARBA00022801"/>
    </source>
</evidence>
<feature type="domain" description="Glycoside hydrolase family 9" evidence="9">
    <location>
        <begin position="284"/>
        <end position="763"/>
    </location>
</feature>
<feature type="domain" description="Cellulase Ig-like" evidence="11">
    <location>
        <begin position="186"/>
        <end position="268"/>
    </location>
</feature>
<feature type="signal peptide" evidence="7">
    <location>
        <begin position="1"/>
        <end position="32"/>
    </location>
</feature>
<dbReference type="InterPro" id="IPR008928">
    <property type="entry name" value="6-hairpin_glycosidase_sf"/>
</dbReference>
<dbReference type="PROSITE" id="PS00592">
    <property type="entry name" value="GH9_2"/>
    <property type="match status" value="1"/>
</dbReference>
<evidence type="ECO:0000256" key="5">
    <source>
        <dbReference type="ARBA" id="ARBA00023326"/>
    </source>
</evidence>
<proteinExistence type="inferred from homology"/>
<name>A0A367YUC5_9ACTN</name>
<dbReference type="Pfam" id="PF02927">
    <property type="entry name" value="CelD_N"/>
    <property type="match status" value="1"/>
</dbReference>
<keyword evidence="13" id="KW-1185">Reference proteome</keyword>
<dbReference type="AlphaFoldDB" id="A0A367YUC5"/>
<dbReference type="InterPro" id="IPR018221">
    <property type="entry name" value="Glyco_hydro_9_His_AS"/>
</dbReference>
<evidence type="ECO:0000313" key="13">
    <source>
        <dbReference type="Proteomes" id="UP000252770"/>
    </source>
</evidence>
<evidence type="ECO:0000313" key="12">
    <source>
        <dbReference type="EMBL" id="RCK69495.1"/>
    </source>
</evidence>
<dbReference type="InterPro" id="IPR001701">
    <property type="entry name" value="Glyco_hydro_9"/>
</dbReference>
<dbReference type="InterPro" id="IPR014756">
    <property type="entry name" value="Ig_E-set"/>
</dbReference>
<keyword evidence="2 6" id="KW-0378">Hydrolase</keyword>
<keyword evidence="7" id="KW-0136">Cellulose degradation</keyword>
<dbReference type="InterPro" id="IPR003305">
    <property type="entry name" value="CenC_carb-bd"/>
</dbReference>
<dbReference type="Proteomes" id="UP000252770">
    <property type="component" value="Unassembled WGS sequence"/>
</dbReference>
<dbReference type="InterPro" id="IPR008979">
    <property type="entry name" value="Galactose-bd-like_sf"/>
</dbReference>
<feature type="domain" description="CBM-cenC" evidence="10">
    <location>
        <begin position="37"/>
        <end position="155"/>
    </location>
</feature>
<dbReference type="Gene3D" id="1.50.10.10">
    <property type="match status" value="1"/>
</dbReference>
<evidence type="ECO:0000256" key="8">
    <source>
        <dbReference type="SAM" id="MobiDB-lite"/>
    </source>
</evidence>
<dbReference type="RefSeq" id="WP_114126813.1">
    <property type="nucleotide sequence ID" value="NZ_QOUI01000006.1"/>
</dbReference>
<dbReference type="Pfam" id="PF00759">
    <property type="entry name" value="Glyco_hydro_9"/>
    <property type="match status" value="1"/>
</dbReference>
<dbReference type="SUPFAM" id="SSF48208">
    <property type="entry name" value="Six-hairpin glycosidases"/>
    <property type="match status" value="1"/>
</dbReference>
<dbReference type="InterPro" id="IPR004197">
    <property type="entry name" value="Cellulase_Ig-like"/>
</dbReference>
<accession>A0A367YUC5</accession>
<dbReference type="Pfam" id="PF02018">
    <property type="entry name" value="CBM_4_9"/>
    <property type="match status" value="1"/>
</dbReference>